<dbReference type="GO" id="GO:0003700">
    <property type="term" value="F:DNA-binding transcription factor activity"/>
    <property type="evidence" value="ECO:0007669"/>
    <property type="project" value="InterPro"/>
</dbReference>
<dbReference type="SMART" id="SM00895">
    <property type="entry name" value="FCD"/>
    <property type="match status" value="1"/>
</dbReference>
<dbReference type="OrthoDB" id="5243844at2"/>
<dbReference type="GO" id="GO:0003677">
    <property type="term" value="F:DNA binding"/>
    <property type="evidence" value="ECO:0007669"/>
    <property type="project" value="UniProtKB-KW"/>
</dbReference>
<proteinExistence type="predicted"/>
<organism evidence="5 6">
    <name type="scientific">Amycolatopsis xylanica</name>
    <dbReference type="NCBI Taxonomy" id="589385"/>
    <lineage>
        <taxon>Bacteria</taxon>
        <taxon>Bacillati</taxon>
        <taxon>Actinomycetota</taxon>
        <taxon>Actinomycetes</taxon>
        <taxon>Pseudonocardiales</taxon>
        <taxon>Pseudonocardiaceae</taxon>
        <taxon>Amycolatopsis</taxon>
    </lineage>
</organism>
<sequence length="230" mass="24761">MSSPQVRKAVRRGLAHEAADKVRDAIFAGEFPPGSPLKEVDLAASLDVSRGSVREGLAILAQEGLIRSEWHRGTTVIELTPADIDEVYSVRAALDSLAARTAQTRADPAALAELDRCVDAMAAELASGNGPRLLALDIAFHDAIYAAAGNGRLTAAWEAIRSQVHLFQLSRITLGTEHYRARVVGEHRELAALIRDGDPEVLSQVAEEHVHSARRTLLEKLTVQVPLTSG</sequence>
<gene>
    <name evidence="5" type="ORF">SAMN05421504_104710</name>
</gene>
<dbReference type="SUPFAM" id="SSF46785">
    <property type="entry name" value="Winged helix' DNA-binding domain"/>
    <property type="match status" value="1"/>
</dbReference>
<keyword evidence="6" id="KW-1185">Reference proteome</keyword>
<evidence type="ECO:0000313" key="5">
    <source>
        <dbReference type="EMBL" id="SDY16116.1"/>
    </source>
</evidence>
<dbReference type="STRING" id="589385.SAMN05421504_104710"/>
<evidence type="ECO:0000256" key="2">
    <source>
        <dbReference type="ARBA" id="ARBA00023125"/>
    </source>
</evidence>
<dbReference type="SMART" id="SM00345">
    <property type="entry name" value="HTH_GNTR"/>
    <property type="match status" value="1"/>
</dbReference>
<dbReference type="PROSITE" id="PS50949">
    <property type="entry name" value="HTH_GNTR"/>
    <property type="match status" value="1"/>
</dbReference>
<name>A0A1H3HKN7_9PSEU</name>
<keyword evidence="2 5" id="KW-0238">DNA-binding</keyword>
<dbReference type="SUPFAM" id="SSF48008">
    <property type="entry name" value="GntR ligand-binding domain-like"/>
    <property type="match status" value="1"/>
</dbReference>
<reference evidence="5 6" key="1">
    <citation type="submission" date="2016-10" db="EMBL/GenBank/DDBJ databases">
        <authorList>
            <person name="de Groot N.N."/>
        </authorList>
    </citation>
    <scope>NUCLEOTIDE SEQUENCE [LARGE SCALE GENOMIC DNA]</scope>
    <source>
        <strain evidence="5 6">CPCC 202699</strain>
    </source>
</reference>
<dbReference type="Pfam" id="PF07729">
    <property type="entry name" value="FCD"/>
    <property type="match status" value="1"/>
</dbReference>
<evidence type="ECO:0000256" key="1">
    <source>
        <dbReference type="ARBA" id="ARBA00023015"/>
    </source>
</evidence>
<protein>
    <submittedName>
        <fullName evidence="5">DNA-binding transcriptional regulator, GntR family</fullName>
    </submittedName>
</protein>
<dbReference type="PANTHER" id="PTHR43537">
    <property type="entry name" value="TRANSCRIPTIONAL REGULATOR, GNTR FAMILY"/>
    <property type="match status" value="1"/>
</dbReference>
<dbReference type="Gene3D" id="1.20.120.530">
    <property type="entry name" value="GntR ligand-binding domain-like"/>
    <property type="match status" value="1"/>
</dbReference>
<dbReference type="RefSeq" id="WP_091291716.1">
    <property type="nucleotide sequence ID" value="NZ_FNON01000004.1"/>
</dbReference>
<keyword evidence="3" id="KW-0804">Transcription</keyword>
<dbReference type="EMBL" id="FNON01000004">
    <property type="protein sequence ID" value="SDY16116.1"/>
    <property type="molecule type" value="Genomic_DNA"/>
</dbReference>
<evidence type="ECO:0000313" key="6">
    <source>
        <dbReference type="Proteomes" id="UP000199515"/>
    </source>
</evidence>
<dbReference type="CDD" id="cd07377">
    <property type="entry name" value="WHTH_GntR"/>
    <property type="match status" value="1"/>
</dbReference>
<keyword evidence="1" id="KW-0805">Transcription regulation</keyword>
<dbReference type="InterPro" id="IPR036390">
    <property type="entry name" value="WH_DNA-bd_sf"/>
</dbReference>
<dbReference type="InterPro" id="IPR011711">
    <property type="entry name" value="GntR_C"/>
</dbReference>
<dbReference type="AlphaFoldDB" id="A0A1H3HKN7"/>
<dbReference type="InterPro" id="IPR036388">
    <property type="entry name" value="WH-like_DNA-bd_sf"/>
</dbReference>
<dbReference type="Gene3D" id="1.10.10.10">
    <property type="entry name" value="Winged helix-like DNA-binding domain superfamily/Winged helix DNA-binding domain"/>
    <property type="match status" value="1"/>
</dbReference>
<feature type="domain" description="HTH gntR-type" evidence="4">
    <location>
        <begin position="12"/>
        <end position="79"/>
    </location>
</feature>
<dbReference type="Proteomes" id="UP000199515">
    <property type="component" value="Unassembled WGS sequence"/>
</dbReference>
<dbReference type="PANTHER" id="PTHR43537:SF5">
    <property type="entry name" value="UXU OPERON TRANSCRIPTIONAL REGULATOR"/>
    <property type="match status" value="1"/>
</dbReference>
<evidence type="ECO:0000259" key="4">
    <source>
        <dbReference type="PROSITE" id="PS50949"/>
    </source>
</evidence>
<accession>A0A1H3HKN7</accession>
<dbReference type="InterPro" id="IPR000524">
    <property type="entry name" value="Tscrpt_reg_HTH_GntR"/>
</dbReference>
<evidence type="ECO:0000256" key="3">
    <source>
        <dbReference type="ARBA" id="ARBA00023163"/>
    </source>
</evidence>
<dbReference type="InterPro" id="IPR008920">
    <property type="entry name" value="TF_FadR/GntR_C"/>
</dbReference>
<dbReference type="Pfam" id="PF00392">
    <property type="entry name" value="GntR"/>
    <property type="match status" value="1"/>
</dbReference>